<protein>
    <submittedName>
        <fullName evidence="6">LysR family transcriptional regulator</fullName>
    </submittedName>
</protein>
<dbReference type="Pfam" id="PF03466">
    <property type="entry name" value="LysR_substrate"/>
    <property type="match status" value="1"/>
</dbReference>
<dbReference type="Gene3D" id="3.40.190.10">
    <property type="entry name" value="Periplasmic binding protein-like II"/>
    <property type="match status" value="2"/>
</dbReference>
<name>A0ABW2HJ59_9ACTN</name>
<dbReference type="PROSITE" id="PS50931">
    <property type="entry name" value="HTH_LYSR"/>
    <property type="match status" value="1"/>
</dbReference>
<dbReference type="EMBL" id="JBHTBJ010000001">
    <property type="protein sequence ID" value="MFC7272432.1"/>
    <property type="molecule type" value="Genomic_DNA"/>
</dbReference>
<sequence>MDTQLLEIFRTVAHLGSITAAARRLRYTQSAVSRQIGALEAELGGRVFDRLPRGVALTEEGRALLPYATQVLDGLDGARRAVEEVRSLGSGRLRVGAFPTAVAALVPMALASFREAYPEVGLTLVEGRTPRLLDRLAAGEADVAVVSSSPAGPVDRARFELRHLLDERMLVALPRGHRLARRRTVRLDELAGDAFIAGSATAEETLLRASLPSGFRPRIDITAAEWTGKLGCVAAGLGVALIPALAAGRVPPGIAVLRLHRDDESIRHIYAATVPGRSLSPAVTRFLTHLTTAASAFGRDAGSSARRR</sequence>
<dbReference type="PANTHER" id="PTHR30346:SF29">
    <property type="entry name" value="LYSR SUBSTRATE-BINDING"/>
    <property type="match status" value="1"/>
</dbReference>
<evidence type="ECO:0000256" key="2">
    <source>
        <dbReference type="ARBA" id="ARBA00023015"/>
    </source>
</evidence>
<evidence type="ECO:0000259" key="5">
    <source>
        <dbReference type="PROSITE" id="PS50931"/>
    </source>
</evidence>
<organism evidence="6 7">
    <name type="scientific">Paractinoplanes rhizophilus</name>
    <dbReference type="NCBI Taxonomy" id="1416877"/>
    <lineage>
        <taxon>Bacteria</taxon>
        <taxon>Bacillati</taxon>
        <taxon>Actinomycetota</taxon>
        <taxon>Actinomycetes</taxon>
        <taxon>Micromonosporales</taxon>
        <taxon>Micromonosporaceae</taxon>
        <taxon>Paractinoplanes</taxon>
    </lineage>
</organism>
<keyword evidence="7" id="KW-1185">Reference proteome</keyword>
<dbReference type="RefSeq" id="WP_378963820.1">
    <property type="nucleotide sequence ID" value="NZ_JBHTBJ010000001.1"/>
</dbReference>
<reference evidence="7" key="1">
    <citation type="journal article" date="2019" name="Int. J. Syst. Evol. Microbiol.">
        <title>The Global Catalogue of Microorganisms (GCM) 10K type strain sequencing project: providing services to taxonomists for standard genome sequencing and annotation.</title>
        <authorList>
            <consortium name="The Broad Institute Genomics Platform"/>
            <consortium name="The Broad Institute Genome Sequencing Center for Infectious Disease"/>
            <person name="Wu L."/>
            <person name="Ma J."/>
        </authorList>
    </citation>
    <scope>NUCLEOTIDE SEQUENCE [LARGE SCALE GENOMIC DNA]</scope>
    <source>
        <strain evidence="7">XZYJT-10</strain>
    </source>
</reference>
<gene>
    <name evidence="6" type="ORF">ACFQS1_00440</name>
</gene>
<dbReference type="PANTHER" id="PTHR30346">
    <property type="entry name" value="TRANSCRIPTIONAL DUAL REGULATOR HCAR-RELATED"/>
    <property type="match status" value="1"/>
</dbReference>
<keyword evidence="4" id="KW-0804">Transcription</keyword>
<dbReference type="Gene3D" id="1.10.10.10">
    <property type="entry name" value="Winged helix-like DNA-binding domain superfamily/Winged helix DNA-binding domain"/>
    <property type="match status" value="1"/>
</dbReference>
<keyword evidence="3" id="KW-0238">DNA-binding</keyword>
<comment type="similarity">
    <text evidence="1">Belongs to the LysR transcriptional regulatory family.</text>
</comment>
<dbReference type="SUPFAM" id="SSF46785">
    <property type="entry name" value="Winged helix' DNA-binding domain"/>
    <property type="match status" value="1"/>
</dbReference>
<evidence type="ECO:0000313" key="6">
    <source>
        <dbReference type="EMBL" id="MFC7272432.1"/>
    </source>
</evidence>
<evidence type="ECO:0000256" key="4">
    <source>
        <dbReference type="ARBA" id="ARBA00023163"/>
    </source>
</evidence>
<evidence type="ECO:0000256" key="3">
    <source>
        <dbReference type="ARBA" id="ARBA00023125"/>
    </source>
</evidence>
<feature type="domain" description="HTH lysR-type" evidence="5">
    <location>
        <begin position="1"/>
        <end position="58"/>
    </location>
</feature>
<evidence type="ECO:0000256" key="1">
    <source>
        <dbReference type="ARBA" id="ARBA00009437"/>
    </source>
</evidence>
<dbReference type="SUPFAM" id="SSF53850">
    <property type="entry name" value="Periplasmic binding protein-like II"/>
    <property type="match status" value="1"/>
</dbReference>
<dbReference type="InterPro" id="IPR036388">
    <property type="entry name" value="WH-like_DNA-bd_sf"/>
</dbReference>
<dbReference type="InterPro" id="IPR036390">
    <property type="entry name" value="WH_DNA-bd_sf"/>
</dbReference>
<dbReference type="Pfam" id="PF00126">
    <property type="entry name" value="HTH_1"/>
    <property type="match status" value="1"/>
</dbReference>
<dbReference type="CDD" id="cd08423">
    <property type="entry name" value="PBP2_LTTR_like_6"/>
    <property type="match status" value="1"/>
</dbReference>
<proteinExistence type="inferred from homology"/>
<dbReference type="InterPro" id="IPR005119">
    <property type="entry name" value="LysR_subst-bd"/>
</dbReference>
<dbReference type="PRINTS" id="PR00039">
    <property type="entry name" value="HTHLYSR"/>
</dbReference>
<comment type="caution">
    <text evidence="6">The sequence shown here is derived from an EMBL/GenBank/DDBJ whole genome shotgun (WGS) entry which is preliminary data.</text>
</comment>
<dbReference type="Proteomes" id="UP001596548">
    <property type="component" value="Unassembled WGS sequence"/>
</dbReference>
<accession>A0ABW2HJ59</accession>
<keyword evidence="2" id="KW-0805">Transcription regulation</keyword>
<dbReference type="InterPro" id="IPR000847">
    <property type="entry name" value="LysR_HTH_N"/>
</dbReference>
<evidence type="ECO:0000313" key="7">
    <source>
        <dbReference type="Proteomes" id="UP001596548"/>
    </source>
</evidence>